<proteinExistence type="predicted"/>
<dbReference type="InterPro" id="IPR040807">
    <property type="entry name" value="DUF5522"/>
</dbReference>
<evidence type="ECO:0000313" key="1">
    <source>
        <dbReference type="EMBL" id="MDA3613292.1"/>
    </source>
</evidence>
<gene>
    <name evidence="1" type="ORF">O3P16_00620</name>
</gene>
<keyword evidence="2" id="KW-1185">Reference proteome</keyword>
<evidence type="ECO:0000313" key="2">
    <source>
        <dbReference type="Proteomes" id="UP001210231"/>
    </source>
</evidence>
<protein>
    <submittedName>
        <fullName evidence="1">DUF5522 domain-containing protein</fullName>
    </submittedName>
</protein>
<name>A0ABT4UEN2_9BACT</name>
<sequence length="65" mass="7630">MKLVENVDFYFNEQGLMTLTAKYLKETGRCCGNGCRHCPFSYINVKDEARRQALIIQQKQNDERI</sequence>
<dbReference type="Proteomes" id="UP001210231">
    <property type="component" value="Unassembled WGS sequence"/>
</dbReference>
<reference evidence="1 2" key="1">
    <citation type="submission" date="2022-12" db="EMBL/GenBank/DDBJ databases">
        <title>Chitinophagaceae gen. sp. nov., a new member of the family Chitinophagaceae, isolated from soil in a chemical factory.</title>
        <authorList>
            <person name="Ke Z."/>
        </authorList>
    </citation>
    <scope>NUCLEOTIDE SEQUENCE [LARGE SCALE GENOMIC DNA]</scope>
    <source>
        <strain evidence="1 2">LY-5</strain>
    </source>
</reference>
<dbReference type="EMBL" id="JAQGEF010000001">
    <property type="protein sequence ID" value="MDA3613292.1"/>
    <property type="molecule type" value="Genomic_DNA"/>
</dbReference>
<dbReference type="Pfam" id="PF17653">
    <property type="entry name" value="DUF5522"/>
    <property type="match status" value="1"/>
</dbReference>
<organism evidence="1 2">
    <name type="scientific">Polluticaenibacter yanchengensis</name>
    <dbReference type="NCBI Taxonomy" id="3014562"/>
    <lineage>
        <taxon>Bacteria</taxon>
        <taxon>Pseudomonadati</taxon>
        <taxon>Bacteroidota</taxon>
        <taxon>Chitinophagia</taxon>
        <taxon>Chitinophagales</taxon>
        <taxon>Chitinophagaceae</taxon>
        <taxon>Polluticaenibacter</taxon>
    </lineage>
</organism>
<accession>A0ABT4UEN2</accession>
<comment type="caution">
    <text evidence="1">The sequence shown here is derived from an EMBL/GenBank/DDBJ whole genome shotgun (WGS) entry which is preliminary data.</text>
</comment>
<dbReference type="RefSeq" id="WP_407029624.1">
    <property type="nucleotide sequence ID" value="NZ_JAQGEF010000001.1"/>
</dbReference>